<accession>A0AAW8LZE4</accession>
<protein>
    <submittedName>
        <fullName evidence="1">Uncharacterized protein</fullName>
    </submittedName>
</protein>
<gene>
    <name evidence="1" type="ORF">J2W61_004279</name>
</gene>
<evidence type="ECO:0000313" key="2">
    <source>
        <dbReference type="Proteomes" id="UP001265315"/>
    </source>
</evidence>
<reference evidence="1" key="1">
    <citation type="submission" date="2023-07" db="EMBL/GenBank/DDBJ databases">
        <title>Sorghum-associated microbial communities from plants grown in Nebraska, USA.</title>
        <authorList>
            <person name="Schachtman D."/>
        </authorList>
    </citation>
    <scope>NUCLEOTIDE SEQUENCE</scope>
    <source>
        <strain evidence="1">1457</strain>
    </source>
</reference>
<name>A0AAW8LZE4_AGRTU</name>
<organism evidence="1 2">
    <name type="scientific">Agrobacterium tumefaciens</name>
    <dbReference type="NCBI Taxonomy" id="358"/>
    <lineage>
        <taxon>Bacteria</taxon>
        <taxon>Pseudomonadati</taxon>
        <taxon>Pseudomonadota</taxon>
        <taxon>Alphaproteobacteria</taxon>
        <taxon>Hyphomicrobiales</taxon>
        <taxon>Rhizobiaceae</taxon>
        <taxon>Rhizobium/Agrobacterium group</taxon>
        <taxon>Agrobacterium</taxon>
        <taxon>Agrobacterium tumefaciens complex</taxon>
    </lineage>
</organism>
<dbReference type="Proteomes" id="UP001265315">
    <property type="component" value="Unassembled WGS sequence"/>
</dbReference>
<evidence type="ECO:0000313" key="1">
    <source>
        <dbReference type="EMBL" id="MDR6704407.1"/>
    </source>
</evidence>
<comment type="caution">
    <text evidence="1">The sequence shown here is derived from an EMBL/GenBank/DDBJ whole genome shotgun (WGS) entry which is preliminary data.</text>
</comment>
<dbReference type="EMBL" id="JAVDSW010000004">
    <property type="protein sequence ID" value="MDR6704407.1"/>
    <property type="molecule type" value="Genomic_DNA"/>
</dbReference>
<proteinExistence type="predicted"/>
<sequence>MNRVIYLLLMRKIRRMRLMLQRRIAALTMMVAGVIFTVMPPAAADDYYGRRDYHHQHRQSQVSFSTDGLPSTLSGGTYVGAISALRVRGNGNYFAIGGGLSRKGATLTRGSQLAPKAKIINVRAETADDACAYEHGVCIIRP</sequence>
<dbReference type="AlphaFoldDB" id="A0AAW8LZE4"/>